<accession>A0A9Q0L708</accession>
<dbReference type="FunFam" id="3.30.200.20:FF:000003">
    <property type="entry name" value="Non-specific serine/threonine protein kinase"/>
    <property type="match status" value="1"/>
</dbReference>
<evidence type="ECO:0000256" key="5">
    <source>
        <dbReference type="ARBA" id="ARBA00022527"/>
    </source>
</evidence>
<reference evidence="17" key="1">
    <citation type="submission" date="2022-10" db="EMBL/GenBank/DDBJ databases">
        <title>Novel sulphate-reducing endosymbionts in the free-living metamonad Anaeramoeba.</title>
        <authorList>
            <person name="Jerlstrom-Hultqvist J."/>
            <person name="Cepicka I."/>
            <person name="Gallot-Lavallee L."/>
            <person name="Salas-Leiva D."/>
            <person name="Curtis B.A."/>
            <person name="Zahonova K."/>
            <person name="Pipaliya S."/>
            <person name="Dacks J."/>
            <person name="Roger A.J."/>
        </authorList>
    </citation>
    <scope>NUCLEOTIDE SEQUENCE</scope>
    <source>
        <strain evidence="17">BMAN</strain>
    </source>
</reference>
<dbReference type="SMART" id="SM00220">
    <property type="entry name" value="S_TKc"/>
    <property type="match status" value="1"/>
</dbReference>
<dbReference type="Pfam" id="PF02149">
    <property type="entry name" value="KA1"/>
    <property type="match status" value="1"/>
</dbReference>
<feature type="compositionally biased region" description="Basic and acidic residues" evidence="13">
    <location>
        <begin position="385"/>
        <end position="411"/>
    </location>
</feature>
<dbReference type="FunFam" id="3.30.310.80:FF:000011">
    <property type="entry name" value="Non-specific serine/threonine protein kinase"/>
    <property type="match status" value="1"/>
</dbReference>
<gene>
    <name evidence="17" type="ORF">M0811_13116</name>
</gene>
<evidence type="ECO:0000256" key="4">
    <source>
        <dbReference type="ARBA" id="ARBA00022490"/>
    </source>
</evidence>
<comment type="catalytic activity">
    <reaction evidence="11">
        <text>L-seryl-[protein] + ATP = O-phospho-L-seryl-[protein] + ADP + H(+)</text>
        <dbReference type="Rhea" id="RHEA:17989"/>
        <dbReference type="Rhea" id="RHEA-COMP:9863"/>
        <dbReference type="Rhea" id="RHEA-COMP:11604"/>
        <dbReference type="ChEBI" id="CHEBI:15378"/>
        <dbReference type="ChEBI" id="CHEBI:29999"/>
        <dbReference type="ChEBI" id="CHEBI:30616"/>
        <dbReference type="ChEBI" id="CHEBI:83421"/>
        <dbReference type="ChEBI" id="CHEBI:456216"/>
        <dbReference type="EC" id="2.7.11.1"/>
    </reaction>
</comment>
<keyword evidence="6" id="KW-0808">Transferase</keyword>
<feature type="compositionally biased region" description="Basic and acidic residues" evidence="13">
    <location>
        <begin position="356"/>
        <end position="365"/>
    </location>
</feature>
<evidence type="ECO:0000256" key="12">
    <source>
        <dbReference type="PROSITE-ProRule" id="PRU10141"/>
    </source>
</evidence>
<dbReference type="InterPro" id="IPR015940">
    <property type="entry name" value="UBA"/>
</dbReference>
<dbReference type="GO" id="GO:0005524">
    <property type="term" value="F:ATP binding"/>
    <property type="evidence" value="ECO:0007669"/>
    <property type="project" value="UniProtKB-UniRule"/>
</dbReference>
<dbReference type="Proteomes" id="UP001149090">
    <property type="component" value="Unassembled WGS sequence"/>
</dbReference>
<dbReference type="SUPFAM" id="SSF56112">
    <property type="entry name" value="Protein kinase-like (PK-like)"/>
    <property type="match status" value="1"/>
</dbReference>
<dbReference type="Gene3D" id="1.10.510.10">
    <property type="entry name" value="Transferase(Phosphotransferase) domain 1"/>
    <property type="match status" value="1"/>
</dbReference>
<comment type="catalytic activity">
    <reaction evidence="10">
        <text>L-threonyl-[protein] + ATP = O-phospho-L-threonyl-[protein] + ADP + H(+)</text>
        <dbReference type="Rhea" id="RHEA:46608"/>
        <dbReference type="Rhea" id="RHEA-COMP:11060"/>
        <dbReference type="Rhea" id="RHEA-COMP:11605"/>
        <dbReference type="ChEBI" id="CHEBI:15378"/>
        <dbReference type="ChEBI" id="CHEBI:30013"/>
        <dbReference type="ChEBI" id="CHEBI:30616"/>
        <dbReference type="ChEBI" id="CHEBI:61977"/>
        <dbReference type="ChEBI" id="CHEBI:456216"/>
        <dbReference type="EC" id="2.7.11.1"/>
    </reaction>
</comment>
<keyword evidence="9 12" id="KW-0067">ATP-binding</keyword>
<evidence type="ECO:0000256" key="3">
    <source>
        <dbReference type="ARBA" id="ARBA00012513"/>
    </source>
</evidence>
<dbReference type="CDD" id="cd14272">
    <property type="entry name" value="UBA_AMPK-RKs"/>
    <property type="match status" value="1"/>
</dbReference>
<keyword evidence="7 12" id="KW-0547">Nucleotide-binding</keyword>
<comment type="subcellular location">
    <subcellularLocation>
        <location evidence="1">Cytoplasm</location>
    </subcellularLocation>
</comment>
<dbReference type="EMBL" id="JAPDFW010000131">
    <property type="protein sequence ID" value="KAJ5067246.1"/>
    <property type="molecule type" value="Genomic_DNA"/>
</dbReference>
<dbReference type="EC" id="2.7.11.1" evidence="3"/>
<dbReference type="GO" id="GO:0004674">
    <property type="term" value="F:protein serine/threonine kinase activity"/>
    <property type="evidence" value="ECO:0007669"/>
    <property type="project" value="UniProtKB-KW"/>
</dbReference>
<dbReference type="Pfam" id="PF00069">
    <property type="entry name" value="Pkinase"/>
    <property type="match status" value="1"/>
</dbReference>
<feature type="domain" description="UBA" evidence="15">
    <location>
        <begin position="290"/>
        <end position="329"/>
    </location>
</feature>
<evidence type="ECO:0000256" key="13">
    <source>
        <dbReference type="SAM" id="MobiDB-lite"/>
    </source>
</evidence>
<feature type="domain" description="KA1" evidence="16">
    <location>
        <begin position="525"/>
        <end position="574"/>
    </location>
</feature>
<evidence type="ECO:0000256" key="1">
    <source>
        <dbReference type="ARBA" id="ARBA00004496"/>
    </source>
</evidence>
<comment type="similarity">
    <text evidence="2">Belongs to the protein kinase superfamily. CAMK Ser/Thr protein kinase family. SNF1 subfamily.</text>
</comment>
<comment type="caution">
    <text evidence="17">The sequence shown here is derived from an EMBL/GenBank/DDBJ whole genome shotgun (WGS) entry which is preliminary data.</text>
</comment>
<evidence type="ECO:0000256" key="7">
    <source>
        <dbReference type="ARBA" id="ARBA00022741"/>
    </source>
</evidence>
<keyword evidence="4" id="KW-0963">Cytoplasm</keyword>
<evidence type="ECO:0000256" key="11">
    <source>
        <dbReference type="ARBA" id="ARBA00048679"/>
    </source>
</evidence>
<dbReference type="GO" id="GO:0035556">
    <property type="term" value="P:intracellular signal transduction"/>
    <property type="evidence" value="ECO:0007669"/>
    <property type="project" value="TreeGrafter"/>
</dbReference>
<feature type="domain" description="Protein kinase" evidence="14">
    <location>
        <begin position="17"/>
        <end position="270"/>
    </location>
</feature>
<dbReference type="GO" id="GO:0005737">
    <property type="term" value="C:cytoplasm"/>
    <property type="evidence" value="ECO:0007669"/>
    <property type="project" value="UniProtKB-SubCell"/>
</dbReference>
<dbReference type="OMA" id="NCTYKQV"/>
<dbReference type="PROSITE" id="PS50032">
    <property type="entry name" value="KA1"/>
    <property type="match status" value="1"/>
</dbReference>
<dbReference type="PROSITE" id="PS50030">
    <property type="entry name" value="UBA"/>
    <property type="match status" value="1"/>
</dbReference>
<dbReference type="PROSITE" id="PS50011">
    <property type="entry name" value="PROTEIN_KINASE_DOM"/>
    <property type="match status" value="1"/>
</dbReference>
<dbReference type="SUPFAM" id="SSF103243">
    <property type="entry name" value="KA1-like"/>
    <property type="match status" value="1"/>
</dbReference>
<name>A0A9Q0L708_ANAIG</name>
<dbReference type="PANTHER" id="PTHR24346:SF82">
    <property type="entry name" value="KP78A-RELATED"/>
    <property type="match status" value="1"/>
</dbReference>
<dbReference type="AlphaFoldDB" id="A0A9Q0L708"/>
<dbReference type="CDD" id="cd12121">
    <property type="entry name" value="MARK_C_like"/>
    <property type="match status" value="1"/>
</dbReference>
<dbReference type="FunFam" id="1.10.510.10:FF:001222">
    <property type="entry name" value="Serine/threonine-protein kinase ppk25"/>
    <property type="match status" value="1"/>
</dbReference>
<evidence type="ECO:0000256" key="10">
    <source>
        <dbReference type="ARBA" id="ARBA00047899"/>
    </source>
</evidence>
<evidence type="ECO:0000256" key="6">
    <source>
        <dbReference type="ARBA" id="ARBA00022679"/>
    </source>
</evidence>
<evidence type="ECO:0000259" key="14">
    <source>
        <dbReference type="PROSITE" id="PS50011"/>
    </source>
</evidence>
<dbReference type="InterPro" id="IPR008271">
    <property type="entry name" value="Ser/Thr_kinase_AS"/>
</dbReference>
<dbReference type="PROSITE" id="PS00107">
    <property type="entry name" value="PROTEIN_KINASE_ATP"/>
    <property type="match status" value="1"/>
</dbReference>
<sequence>MSRYSNFSHHKKVVGNYLLLKTIGKGSFGKVKLGKHILTGSQVAIKIIDKSLISIRKGAEQRLKNELKILQEIKHPNVISLYEIIETKSFVYLITQYASGGELFDFIVSHGRLEEPLTRKFFRQIIDAVDFCHSHNIAHRDIKPENILLDEKLNIKIIDFGLSSFISSNGLCKTCCGSPSYSAPELIKGNIYDPIKADIWSMGVLLYALLCGKLPFPGTTTKEICESILSAKFSVPSHVSESAKDLLEIMIEPNPFLRASLEEIRYHKWLSIGYSEPPERIIIPKNILENPKESIINFLVEIGVSRDSLLTSLKKNKFNSFTATYLLVHMEMKKNPNYKLPVKLRDGKIYVDLADKSKKTPKNEDQNQEGFSNQKRQSGRFRITKCTEDSEKNIVPEKDQAKVEKEEEKKETKKKRTQEKIQDLHPKLFRKKIGDRSATVNLNEKITKDLRKPRALTVPKQEDLKEPEKKDQNSDSQEVDEVRQIRGPFQVTSTSSKSPTKIISLCRKILSQNNIPFASVSPFVIKCTVENIEFEIEVVSIPGLKKFNVIKFKRISGNCWEFQNIWSQIAPKLN</sequence>
<feature type="compositionally biased region" description="Basic and acidic residues" evidence="13">
    <location>
        <begin position="460"/>
        <end position="473"/>
    </location>
</feature>
<feature type="binding site" evidence="12">
    <location>
        <position position="46"/>
    </location>
    <ligand>
        <name>ATP</name>
        <dbReference type="ChEBI" id="CHEBI:30616"/>
    </ligand>
</feature>
<evidence type="ECO:0000259" key="16">
    <source>
        <dbReference type="PROSITE" id="PS50032"/>
    </source>
</evidence>
<dbReference type="OrthoDB" id="193931at2759"/>
<keyword evidence="18" id="KW-1185">Reference proteome</keyword>
<dbReference type="PANTHER" id="PTHR24346">
    <property type="entry name" value="MAP/MICROTUBULE AFFINITY-REGULATING KINASE"/>
    <property type="match status" value="1"/>
</dbReference>
<evidence type="ECO:0000256" key="2">
    <source>
        <dbReference type="ARBA" id="ARBA00006234"/>
    </source>
</evidence>
<evidence type="ECO:0000256" key="9">
    <source>
        <dbReference type="ARBA" id="ARBA00022840"/>
    </source>
</evidence>
<evidence type="ECO:0000313" key="18">
    <source>
        <dbReference type="Proteomes" id="UP001149090"/>
    </source>
</evidence>
<proteinExistence type="inferred from homology"/>
<keyword evidence="8 17" id="KW-0418">Kinase</keyword>
<dbReference type="Gene3D" id="3.30.310.80">
    <property type="entry name" value="Kinase associated domain 1, KA1"/>
    <property type="match status" value="1"/>
</dbReference>
<dbReference type="InterPro" id="IPR000719">
    <property type="entry name" value="Prot_kinase_dom"/>
</dbReference>
<feature type="region of interest" description="Disordered" evidence="13">
    <location>
        <begin position="451"/>
        <end position="481"/>
    </location>
</feature>
<evidence type="ECO:0000259" key="15">
    <source>
        <dbReference type="PROSITE" id="PS50030"/>
    </source>
</evidence>
<dbReference type="InterPro" id="IPR001772">
    <property type="entry name" value="KA1_dom"/>
</dbReference>
<keyword evidence="5" id="KW-0723">Serine/threonine-protein kinase</keyword>
<protein>
    <recommendedName>
        <fullName evidence="3">non-specific serine/threonine protein kinase</fullName>
        <ecNumber evidence="3">2.7.11.1</ecNumber>
    </recommendedName>
</protein>
<dbReference type="InterPro" id="IPR011009">
    <property type="entry name" value="Kinase-like_dom_sf"/>
</dbReference>
<feature type="region of interest" description="Disordered" evidence="13">
    <location>
        <begin position="356"/>
        <end position="436"/>
    </location>
</feature>
<dbReference type="CDD" id="cd14003">
    <property type="entry name" value="STKc_AMPK-like"/>
    <property type="match status" value="1"/>
</dbReference>
<evidence type="ECO:0000256" key="8">
    <source>
        <dbReference type="ARBA" id="ARBA00022777"/>
    </source>
</evidence>
<dbReference type="InterPro" id="IPR028375">
    <property type="entry name" value="KA1/Ssp2_C"/>
</dbReference>
<dbReference type="PROSITE" id="PS00108">
    <property type="entry name" value="PROTEIN_KINASE_ST"/>
    <property type="match status" value="1"/>
</dbReference>
<evidence type="ECO:0000313" key="17">
    <source>
        <dbReference type="EMBL" id="KAJ5067246.1"/>
    </source>
</evidence>
<dbReference type="InterPro" id="IPR017441">
    <property type="entry name" value="Protein_kinase_ATP_BS"/>
</dbReference>
<organism evidence="17 18">
    <name type="scientific">Anaeramoeba ignava</name>
    <name type="common">Anaerobic marine amoeba</name>
    <dbReference type="NCBI Taxonomy" id="1746090"/>
    <lineage>
        <taxon>Eukaryota</taxon>
        <taxon>Metamonada</taxon>
        <taxon>Anaeramoebidae</taxon>
        <taxon>Anaeramoeba</taxon>
    </lineage>
</organism>